<name>A0A379WY03_SALET</name>
<dbReference type="InterPro" id="IPR016102">
    <property type="entry name" value="Succinyl-CoA_synth-like"/>
</dbReference>
<dbReference type="GO" id="GO:0042709">
    <property type="term" value="C:succinate-CoA ligase complex"/>
    <property type="evidence" value="ECO:0007669"/>
    <property type="project" value="TreeGrafter"/>
</dbReference>
<organism evidence="4 5">
    <name type="scientific">Salmonella enterica I</name>
    <dbReference type="NCBI Taxonomy" id="59201"/>
    <lineage>
        <taxon>Bacteria</taxon>
        <taxon>Pseudomonadati</taxon>
        <taxon>Pseudomonadota</taxon>
        <taxon>Gammaproteobacteria</taxon>
        <taxon>Enterobacterales</taxon>
        <taxon>Enterobacteriaceae</taxon>
        <taxon>Salmonella</taxon>
    </lineage>
</organism>
<dbReference type="PANTHER" id="PTHR11815">
    <property type="entry name" value="SUCCINYL-COA SYNTHETASE BETA CHAIN"/>
    <property type="match status" value="1"/>
</dbReference>
<evidence type="ECO:0000256" key="1">
    <source>
        <dbReference type="ARBA" id="ARBA00022598"/>
    </source>
</evidence>
<keyword evidence="2" id="KW-0547">Nucleotide-binding</keyword>
<accession>A0A379WY03</accession>
<protein>
    <submittedName>
        <fullName evidence="4">Succinyl-CoA synthetase subunit beta</fullName>
        <ecNumber evidence="4">6.2.1.5</ecNumber>
    </submittedName>
</protein>
<dbReference type="EMBL" id="UGXT01000002">
    <property type="protein sequence ID" value="SUH38681.1"/>
    <property type="molecule type" value="Genomic_DNA"/>
</dbReference>
<dbReference type="GO" id="GO:0006099">
    <property type="term" value="P:tricarboxylic acid cycle"/>
    <property type="evidence" value="ECO:0007669"/>
    <property type="project" value="TreeGrafter"/>
</dbReference>
<evidence type="ECO:0000313" key="5">
    <source>
        <dbReference type="Proteomes" id="UP000254712"/>
    </source>
</evidence>
<gene>
    <name evidence="4" type="primary">sucC_1</name>
    <name evidence="4" type="ORF">NCTC8261_05015</name>
</gene>
<evidence type="ECO:0000256" key="2">
    <source>
        <dbReference type="ARBA" id="ARBA00022741"/>
    </source>
</evidence>
<sequence>MPYQGRELAFKLGLEGKLVQQFTKIFMGLATIFLERDLALIEINPLVITKQGDLICLDGKLGADGNALFRQPDLREMRDQSQEDPREAQAAQWELNYVALDGNIGCMVNGAGLAMAPWTSLSCMAANRLTSLTWAAAQPKSASPKRLKLSSRMTT</sequence>
<dbReference type="SUPFAM" id="SSF52210">
    <property type="entry name" value="Succinyl-CoA synthetase domains"/>
    <property type="match status" value="1"/>
</dbReference>
<dbReference type="EC" id="6.2.1.5" evidence="4"/>
<dbReference type="GO" id="GO:0004775">
    <property type="term" value="F:succinate-CoA ligase (ADP-forming) activity"/>
    <property type="evidence" value="ECO:0007669"/>
    <property type="project" value="UniProtKB-EC"/>
</dbReference>
<dbReference type="Gene3D" id="3.30.470.20">
    <property type="entry name" value="ATP-grasp fold, B domain"/>
    <property type="match status" value="1"/>
</dbReference>
<dbReference type="Gene3D" id="3.40.50.261">
    <property type="entry name" value="Succinyl-CoA synthetase domains"/>
    <property type="match status" value="1"/>
</dbReference>
<dbReference type="InterPro" id="IPR013650">
    <property type="entry name" value="ATP-grasp_succ-CoA_synth-type"/>
</dbReference>
<evidence type="ECO:0000259" key="3">
    <source>
        <dbReference type="Pfam" id="PF08442"/>
    </source>
</evidence>
<dbReference type="Proteomes" id="UP000254712">
    <property type="component" value="Unassembled WGS sequence"/>
</dbReference>
<dbReference type="GO" id="GO:0005829">
    <property type="term" value="C:cytosol"/>
    <property type="evidence" value="ECO:0007669"/>
    <property type="project" value="TreeGrafter"/>
</dbReference>
<dbReference type="AlphaFoldDB" id="A0A379WY03"/>
<proteinExistence type="predicted"/>
<dbReference type="PANTHER" id="PTHR11815:SF10">
    <property type="entry name" value="SUCCINATE--COA LIGASE [GDP-FORMING] SUBUNIT BETA, MITOCHONDRIAL"/>
    <property type="match status" value="1"/>
</dbReference>
<dbReference type="SUPFAM" id="SSF56059">
    <property type="entry name" value="Glutathione synthetase ATP-binding domain-like"/>
    <property type="match status" value="1"/>
</dbReference>
<dbReference type="GO" id="GO:0006104">
    <property type="term" value="P:succinyl-CoA metabolic process"/>
    <property type="evidence" value="ECO:0007669"/>
    <property type="project" value="TreeGrafter"/>
</dbReference>
<dbReference type="GO" id="GO:0000166">
    <property type="term" value="F:nucleotide binding"/>
    <property type="evidence" value="ECO:0007669"/>
    <property type="project" value="UniProtKB-KW"/>
</dbReference>
<keyword evidence="1 4" id="KW-0436">Ligase</keyword>
<reference evidence="4 5" key="1">
    <citation type="submission" date="2018-06" db="EMBL/GenBank/DDBJ databases">
        <authorList>
            <consortium name="Pathogen Informatics"/>
            <person name="Doyle S."/>
        </authorList>
    </citation>
    <scope>NUCLEOTIDE SEQUENCE [LARGE SCALE GENOMIC DNA]</scope>
    <source>
        <strain evidence="4 5">NCTC8261</strain>
    </source>
</reference>
<dbReference type="Pfam" id="PF08442">
    <property type="entry name" value="ATP-grasp_2"/>
    <property type="match status" value="1"/>
</dbReference>
<evidence type="ECO:0000313" key="4">
    <source>
        <dbReference type="EMBL" id="SUH38681.1"/>
    </source>
</evidence>
<feature type="domain" description="ATP-grasp fold succinyl-CoA synthetase-type" evidence="3">
    <location>
        <begin position="2"/>
        <end position="48"/>
    </location>
</feature>